<sequence length="166" mass="17674">MSASVAKRISPLRALAFAGALAAASLLTAGTAAAEGNPVEGVDWDTATSSHKCADQSDQFRFRFYYNSNQAGAWINIGHSVYDLKSVEIGGSGGGYQALYFCDKGNGAGQYVANNAASAYNWFLGYCATVHYNSGYRGAEEHVYPNNGINLTSTKNNNRSINFEAC</sequence>
<gene>
    <name evidence="2" type="ORF">OG469_13820</name>
</gene>
<protein>
    <recommendedName>
        <fullName evidence="4">Secreted protein</fullName>
    </recommendedName>
</protein>
<organism evidence="2 3">
    <name type="scientific">Kitasatospora herbaricolor</name>
    <dbReference type="NCBI Taxonomy" id="68217"/>
    <lineage>
        <taxon>Bacteria</taxon>
        <taxon>Bacillati</taxon>
        <taxon>Actinomycetota</taxon>
        <taxon>Actinomycetes</taxon>
        <taxon>Kitasatosporales</taxon>
        <taxon>Streptomycetaceae</taxon>
        <taxon>Kitasatospora</taxon>
    </lineage>
</organism>
<evidence type="ECO:0008006" key="4">
    <source>
        <dbReference type="Google" id="ProtNLM"/>
    </source>
</evidence>
<feature type="signal peptide" evidence="1">
    <location>
        <begin position="1"/>
        <end position="34"/>
    </location>
</feature>
<evidence type="ECO:0000256" key="1">
    <source>
        <dbReference type="SAM" id="SignalP"/>
    </source>
</evidence>
<dbReference type="EMBL" id="CP108482">
    <property type="protein sequence ID" value="WUS56500.1"/>
    <property type="molecule type" value="Genomic_DNA"/>
</dbReference>
<name>A0ABZ1W6N3_9ACTN</name>
<proteinExistence type="predicted"/>
<feature type="chain" id="PRO_5046331484" description="Secreted protein" evidence="1">
    <location>
        <begin position="35"/>
        <end position="166"/>
    </location>
</feature>
<dbReference type="RefSeq" id="WP_329498672.1">
    <property type="nucleotide sequence ID" value="NZ_CP108460.1"/>
</dbReference>
<evidence type="ECO:0000313" key="2">
    <source>
        <dbReference type="EMBL" id="WUS56500.1"/>
    </source>
</evidence>
<dbReference type="Proteomes" id="UP001432014">
    <property type="component" value="Chromosome"/>
</dbReference>
<reference evidence="2 3" key="1">
    <citation type="submission" date="2022-10" db="EMBL/GenBank/DDBJ databases">
        <title>The complete genomes of actinobacterial strains from the NBC collection.</title>
        <authorList>
            <person name="Joergensen T.S."/>
            <person name="Alvarez Arevalo M."/>
            <person name="Sterndorff E.B."/>
            <person name="Faurdal D."/>
            <person name="Vuksanovic O."/>
            <person name="Mourched A.-S."/>
            <person name="Charusanti P."/>
            <person name="Shaw S."/>
            <person name="Blin K."/>
            <person name="Weber T."/>
        </authorList>
    </citation>
    <scope>NUCLEOTIDE SEQUENCE [LARGE SCALE GENOMIC DNA]</scope>
    <source>
        <strain evidence="2 3">NBC_01247</strain>
    </source>
</reference>
<keyword evidence="3" id="KW-1185">Reference proteome</keyword>
<accession>A0ABZ1W6N3</accession>
<keyword evidence="1" id="KW-0732">Signal</keyword>
<evidence type="ECO:0000313" key="3">
    <source>
        <dbReference type="Proteomes" id="UP001432014"/>
    </source>
</evidence>